<dbReference type="Proteomes" id="UP000886523">
    <property type="component" value="Unassembled WGS sequence"/>
</dbReference>
<feature type="region of interest" description="Disordered" evidence="1">
    <location>
        <begin position="1"/>
        <end position="42"/>
    </location>
</feature>
<keyword evidence="4" id="KW-1185">Reference proteome</keyword>
<gene>
    <name evidence="3" type="ORF">BS47DRAFT_1363175</name>
</gene>
<feature type="transmembrane region" description="Helical" evidence="2">
    <location>
        <begin position="182"/>
        <end position="203"/>
    </location>
</feature>
<reference evidence="3" key="1">
    <citation type="journal article" date="2020" name="Nat. Commun.">
        <title>Large-scale genome sequencing of mycorrhizal fungi provides insights into the early evolution of symbiotic traits.</title>
        <authorList>
            <person name="Miyauchi S."/>
            <person name="Kiss E."/>
            <person name="Kuo A."/>
            <person name="Drula E."/>
            <person name="Kohler A."/>
            <person name="Sanchez-Garcia M."/>
            <person name="Morin E."/>
            <person name="Andreopoulos B."/>
            <person name="Barry K.W."/>
            <person name="Bonito G."/>
            <person name="Buee M."/>
            <person name="Carver A."/>
            <person name="Chen C."/>
            <person name="Cichocki N."/>
            <person name="Clum A."/>
            <person name="Culley D."/>
            <person name="Crous P.W."/>
            <person name="Fauchery L."/>
            <person name="Girlanda M."/>
            <person name="Hayes R.D."/>
            <person name="Keri Z."/>
            <person name="LaButti K."/>
            <person name="Lipzen A."/>
            <person name="Lombard V."/>
            <person name="Magnuson J."/>
            <person name="Maillard F."/>
            <person name="Murat C."/>
            <person name="Nolan M."/>
            <person name="Ohm R.A."/>
            <person name="Pangilinan J."/>
            <person name="Pereira M.F."/>
            <person name="Perotto S."/>
            <person name="Peter M."/>
            <person name="Pfister S."/>
            <person name="Riley R."/>
            <person name="Sitrit Y."/>
            <person name="Stielow J.B."/>
            <person name="Szollosi G."/>
            <person name="Zifcakova L."/>
            <person name="Stursova M."/>
            <person name="Spatafora J.W."/>
            <person name="Tedersoo L."/>
            <person name="Vaario L.M."/>
            <person name="Yamada A."/>
            <person name="Yan M."/>
            <person name="Wang P."/>
            <person name="Xu J."/>
            <person name="Bruns T."/>
            <person name="Baldrian P."/>
            <person name="Vilgalys R."/>
            <person name="Dunand C."/>
            <person name="Henrissat B."/>
            <person name="Grigoriev I.V."/>
            <person name="Hibbett D."/>
            <person name="Nagy L.G."/>
            <person name="Martin F.M."/>
        </authorList>
    </citation>
    <scope>NUCLEOTIDE SEQUENCE</scope>
    <source>
        <strain evidence="3">UP504</strain>
    </source>
</reference>
<evidence type="ECO:0000256" key="2">
    <source>
        <dbReference type="SAM" id="Phobius"/>
    </source>
</evidence>
<dbReference type="OrthoDB" id="19159at2759"/>
<protein>
    <submittedName>
        <fullName evidence="3">Uncharacterized protein</fullName>
    </submittedName>
</protein>
<dbReference type="EMBL" id="MU128987">
    <property type="protein sequence ID" value="KAF9512372.1"/>
    <property type="molecule type" value="Genomic_DNA"/>
</dbReference>
<feature type="compositionally biased region" description="Low complexity" evidence="1">
    <location>
        <begin position="7"/>
        <end position="42"/>
    </location>
</feature>
<sequence length="233" mass="25600">MSRLTMPRSSSRPKARSPIWGIFPTSTSPPSASGAPLSVGSSSSSHGITRAMLVNPPRHLFCARPCLSLPSTPVSIAVKIIRRPRTVRSYGYGTELDAIPELVVEKQKERLFRVKPKTTSSTVVAASVPSEEKWPSSSNSTTTGMIGRRTPGMLSPPCLPPHLPPRIRRGKTPSSASVRNPAFDSLATFVFEILVAIYVLYWIHNLPRNWRPCHTPSYTLGCLGTRSWILTRK</sequence>
<dbReference type="AlphaFoldDB" id="A0A9P6AVC3"/>
<accession>A0A9P6AVC3</accession>
<comment type="caution">
    <text evidence="3">The sequence shown here is derived from an EMBL/GenBank/DDBJ whole genome shotgun (WGS) entry which is preliminary data.</text>
</comment>
<proteinExistence type="predicted"/>
<name>A0A9P6AVC3_9AGAM</name>
<keyword evidence="2" id="KW-1133">Transmembrane helix</keyword>
<organism evidence="3 4">
    <name type="scientific">Hydnum rufescens UP504</name>
    <dbReference type="NCBI Taxonomy" id="1448309"/>
    <lineage>
        <taxon>Eukaryota</taxon>
        <taxon>Fungi</taxon>
        <taxon>Dikarya</taxon>
        <taxon>Basidiomycota</taxon>
        <taxon>Agaricomycotina</taxon>
        <taxon>Agaricomycetes</taxon>
        <taxon>Cantharellales</taxon>
        <taxon>Hydnaceae</taxon>
        <taxon>Hydnum</taxon>
    </lineage>
</organism>
<evidence type="ECO:0000256" key="1">
    <source>
        <dbReference type="SAM" id="MobiDB-lite"/>
    </source>
</evidence>
<evidence type="ECO:0000313" key="3">
    <source>
        <dbReference type="EMBL" id="KAF9512372.1"/>
    </source>
</evidence>
<keyword evidence="2" id="KW-0472">Membrane</keyword>
<evidence type="ECO:0000313" key="4">
    <source>
        <dbReference type="Proteomes" id="UP000886523"/>
    </source>
</evidence>
<keyword evidence="2" id="KW-0812">Transmembrane</keyword>